<dbReference type="Gene3D" id="3.40.47.10">
    <property type="match status" value="1"/>
</dbReference>
<name>A0A2A9M4W2_BESBE</name>
<dbReference type="Pfam" id="PF00108">
    <property type="entry name" value="Thiolase_N"/>
    <property type="match status" value="1"/>
</dbReference>
<dbReference type="GeneID" id="40306633"/>
<dbReference type="OrthoDB" id="5404651at2759"/>
<evidence type="ECO:0000313" key="11">
    <source>
        <dbReference type="Proteomes" id="UP000224006"/>
    </source>
</evidence>
<dbReference type="CDD" id="cd00751">
    <property type="entry name" value="thiolase"/>
    <property type="match status" value="1"/>
</dbReference>
<evidence type="ECO:0000256" key="7">
    <source>
        <dbReference type="RuleBase" id="RU003557"/>
    </source>
</evidence>
<sequence>MAPSPLVPPFAAPHLARRFLPRPVFVVSGARTPIGSYMGAFKNLSAPRLGAIAMGGALRRAGIEGGQIDQVVVGQALPAGGGQAPQRQAALGAGIPQSTDVYAVNKVCASGMKALCLGASEIALGVHDAVLAAGMESMSRVPYMLPKSTEGDLRVGHAELKDGVLHDGLWDPYSAMHMGLCTEKVVSRMRISRAEQDAYAVESYKRAAEAWKSGLIENEGIEPVTIDAGGKKGETRQITQDEEFSRIKLDKVASLKPSFKKEGTITAANASKISDGAVAAILMSEEKIINLDISPVARILAFADAAVAPVDFALAPELAIRTALRRAQLDSADYYEINEAFAAVALANMRLLKLDPSRVNVHGGAVALGHPLGMSGLRIVLSLINVLHTRNAKYGCAAICNGGGGATAVVVEIV</sequence>
<evidence type="ECO:0000259" key="8">
    <source>
        <dbReference type="Pfam" id="PF00108"/>
    </source>
</evidence>
<keyword evidence="4" id="KW-0630">Potassium</keyword>
<dbReference type="Pfam" id="PF02803">
    <property type="entry name" value="Thiolase_C"/>
    <property type="match status" value="1"/>
</dbReference>
<comment type="similarity">
    <text evidence="1 7">Belongs to the thiolase-like superfamily. Thiolase family.</text>
</comment>
<keyword evidence="11" id="KW-1185">Reference proteome</keyword>
<evidence type="ECO:0000313" key="10">
    <source>
        <dbReference type="EMBL" id="PFH32254.1"/>
    </source>
</evidence>
<keyword evidence="5 7" id="KW-0012">Acyltransferase</keyword>
<accession>A0A2A9M4W2</accession>
<evidence type="ECO:0000256" key="5">
    <source>
        <dbReference type="ARBA" id="ARBA00023315"/>
    </source>
</evidence>
<feature type="active site" description="Acyl-thioester intermediate" evidence="6">
    <location>
        <position position="108"/>
    </location>
</feature>
<reference evidence="10 11" key="1">
    <citation type="submission" date="2017-09" db="EMBL/GenBank/DDBJ databases">
        <title>Genome sequencing of Besnoitia besnoiti strain Bb-Ger1.</title>
        <authorList>
            <person name="Schares G."/>
            <person name="Venepally P."/>
            <person name="Lorenzi H.A."/>
        </authorList>
    </citation>
    <scope>NUCLEOTIDE SEQUENCE [LARGE SCALE GENOMIC DNA]</scope>
    <source>
        <strain evidence="10 11">Bb-Ger1</strain>
    </source>
</reference>
<dbReference type="GO" id="GO:0046872">
    <property type="term" value="F:metal ion binding"/>
    <property type="evidence" value="ECO:0007669"/>
    <property type="project" value="UniProtKB-KW"/>
</dbReference>
<feature type="domain" description="Thiolase C-terminal" evidence="9">
    <location>
        <begin position="294"/>
        <end position="412"/>
    </location>
</feature>
<feature type="active site" description="Proton acceptor" evidence="6">
    <location>
        <position position="370"/>
    </location>
</feature>
<keyword evidence="2 7" id="KW-0808">Transferase</keyword>
<dbReference type="InterPro" id="IPR020615">
    <property type="entry name" value="Thiolase_acyl_enz_int_AS"/>
</dbReference>
<keyword evidence="3" id="KW-0479">Metal-binding</keyword>
<dbReference type="PROSITE" id="PS00098">
    <property type="entry name" value="THIOLASE_1"/>
    <property type="match status" value="1"/>
</dbReference>
<dbReference type="PANTHER" id="PTHR18919:SF156">
    <property type="entry name" value="ACETYL-COA ACETYLTRANSFERASE, MITOCHONDRIAL"/>
    <property type="match status" value="1"/>
</dbReference>
<dbReference type="STRING" id="94643.A0A2A9M4W2"/>
<evidence type="ECO:0000256" key="6">
    <source>
        <dbReference type="PIRSR" id="PIRSR000429-1"/>
    </source>
</evidence>
<evidence type="ECO:0000259" key="9">
    <source>
        <dbReference type="Pfam" id="PF02803"/>
    </source>
</evidence>
<dbReference type="VEuPathDB" id="ToxoDB:BESB_015720"/>
<dbReference type="RefSeq" id="XP_029216263.1">
    <property type="nucleotide sequence ID" value="XM_029360287.1"/>
</dbReference>
<dbReference type="SUPFAM" id="SSF53901">
    <property type="entry name" value="Thiolase-like"/>
    <property type="match status" value="2"/>
</dbReference>
<dbReference type="PIRSF" id="PIRSF000429">
    <property type="entry name" value="Ac-CoA_Ac_transf"/>
    <property type="match status" value="1"/>
</dbReference>
<dbReference type="NCBIfam" id="TIGR01930">
    <property type="entry name" value="AcCoA-C-Actrans"/>
    <property type="match status" value="1"/>
</dbReference>
<dbReference type="PROSITE" id="PS00737">
    <property type="entry name" value="THIOLASE_2"/>
    <property type="match status" value="1"/>
</dbReference>
<comment type="caution">
    <text evidence="10">The sequence shown here is derived from an EMBL/GenBank/DDBJ whole genome shotgun (WGS) entry which is preliminary data.</text>
</comment>
<dbReference type="InterPro" id="IPR020617">
    <property type="entry name" value="Thiolase_C"/>
</dbReference>
<feature type="active site" description="Proton acceptor" evidence="6">
    <location>
        <position position="400"/>
    </location>
</feature>
<dbReference type="InterPro" id="IPR020613">
    <property type="entry name" value="Thiolase_CS"/>
</dbReference>
<gene>
    <name evidence="10" type="ORF">BESB_015720</name>
</gene>
<evidence type="ECO:0000256" key="3">
    <source>
        <dbReference type="ARBA" id="ARBA00022723"/>
    </source>
</evidence>
<dbReference type="EMBL" id="NWUJ01000011">
    <property type="protein sequence ID" value="PFH32254.1"/>
    <property type="molecule type" value="Genomic_DNA"/>
</dbReference>
<evidence type="ECO:0000256" key="2">
    <source>
        <dbReference type="ARBA" id="ARBA00022679"/>
    </source>
</evidence>
<dbReference type="InterPro" id="IPR002155">
    <property type="entry name" value="Thiolase"/>
</dbReference>
<dbReference type="Proteomes" id="UP000224006">
    <property type="component" value="Chromosome X"/>
</dbReference>
<dbReference type="GO" id="GO:0003985">
    <property type="term" value="F:acetyl-CoA C-acetyltransferase activity"/>
    <property type="evidence" value="ECO:0007669"/>
    <property type="project" value="TreeGrafter"/>
</dbReference>
<evidence type="ECO:0000256" key="4">
    <source>
        <dbReference type="ARBA" id="ARBA00022958"/>
    </source>
</evidence>
<dbReference type="KEGG" id="bbes:BESB_015720"/>
<dbReference type="GO" id="GO:0006635">
    <property type="term" value="P:fatty acid beta-oxidation"/>
    <property type="evidence" value="ECO:0007669"/>
    <property type="project" value="TreeGrafter"/>
</dbReference>
<dbReference type="InterPro" id="IPR016039">
    <property type="entry name" value="Thiolase-like"/>
</dbReference>
<dbReference type="InterPro" id="IPR020616">
    <property type="entry name" value="Thiolase_N"/>
</dbReference>
<evidence type="ECO:0000256" key="1">
    <source>
        <dbReference type="ARBA" id="ARBA00010982"/>
    </source>
</evidence>
<proteinExistence type="inferred from homology"/>
<dbReference type="PANTHER" id="PTHR18919">
    <property type="entry name" value="ACETYL-COA C-ACYLTRANSFERASE"/>
    <property type="match status" value="1"/>
</dbReference>
<feature type="domain" description="Thiolase N-terminal" evidence="8">
    <location>
        <begin position="24"/>
        <end position="286"/>
    </location>
</feature>
<protein>
    <submittedName>
        <fullName evidence="10">Acetyl-CoA acetyltransferase</fullName>
    </submittedName>
</protein>
<organism evidence="10 11">
    <name type="scientific">Besnoitia besnoiti</name>
    <name type="common">Apicomplexan protozoan</name>
    <dbReference type="NCBI Taxonomy" id="94643"/>
    <lineage>
        <taxon>Eukaryota</taxon>
        <taxon>Sar</taxon>
        <taxon>Alveolata</taxon>
        <taxon>Apicomplexa</taxon>
        <taxon>Conoidasida</taxon>
        <taxon>Coccidia</taxon>
        <taxon>Eucoccidiorida</taxon>
        <taxon>Eimeriorina</taxon>
        <taxon>Sarcocystidae</taxon>
        <taxon>Besnoitia</taxon>
    </lineage>
</organism>
<dbReference type="AlphaFoldDB" id="A0A2A9M4W2"/>
<dbReference type="GO" id="GO:0005739">
    <property type="term" value="C:mitochondrion"/>
    <property type="evidence" value="ECO:0007669"/>
    <property type="project" value="TreeGrafter"/>
</dbReference>